<keyword evidence="3" id="KW-0507">mRNA processing</keyword>
<feature type="compositionally biased region" description="Low complexity" evidence="5">
    <location>
        <begin position="17"/>
        <end position="35"/>
    </location>
</feature>
<name>A0AA38ZH61_VITRO</name>
<keyword evidence="8" id="KW-1185">Reference proteome</keyword>
<feature type="region of interest" description="Disordered" evidence="5">
    <location>
        <begin position="1444"/>
        <end position="1478"/>
    </location>
</feature>
<keyword evidence="4" id="KW-0539">Nucleus</keyword>
<dbReference type="GO" id="GO:0003723">
    <property type="term" value="F:RNA binding"/>
    <property type="evidence" value="ECO:0007669"/>
    <property type="project" value="TreeGrafter"/>
</dbReference>
<reference evidence="7 8" key="1">
    <citation type="journal article" date="2023" name="BMC Biotechnol.">
        <title>Vitis rotundifolia cv Carlos genome sequencing.</title>
        <authorList>
            <person name="Huff M."/>
            <person name="Hulse-Kemp A."/>
            <person name="Scheffler B."/>
            <person name="Youngblood R."/>
            <person name="Simpson S."/>
            <person name="Babiker E."/>
            <person name="Staton M."/>
        </authorList>
    </citation>
    <scope>NUCLEOTIDE SEQUENCE [LARGE SCALE GENOMIC DNA]</scope>
    <source>
        <tissue evidence="7">Leaf</tissue>
    </source>
</reference>
<feature type="compositionally biased region" description="Polar residues" evidence="5">
    <location>
        <begin position="761"/>
        <end position="776"/>
    </location>
</feature>
<comment type="subcellular location">
    <subcellularLocation>
        <location evidence="1">Nucleus</location>
    </subcellularLocation>
</comment>
<organism evidence="7 8">
    <name type="scientific">Vitis rotundifolia</name>
    <name type="common">Muscadine grape</name>
    <dbReference type="NCBI Taxonomy" id="103349"/>
    <lineage>
        <taxon>Eukaryota</taxon>
        <taxon>Viridiplantae</taxon>
        <taxon>Streptophyta</taxon>
        <taxon>Embryophyta</taxon>
        <taxon>Tracheophyta</taxon>
        <taxon>Spermatophyta</taxon>
        <taxon>Magnoliopsida</taxon>
        <taxon>eudicotyledons</taxon>
        <taxon>Gunneridae</taxon>
        <taxon>Pentapetalae</taxon>
        <taxon>rosids</taxon>
        <taxon>Vitales</taxon>
        <taxon>Vitaceae</taxon>
        <taxon>Viteae</taxon>
        <taxon>Vitis</taxon>
    </lineage>
</organism>
<evidence type="ECO:0000256" key="1">
    <source>
        <dbReference type="ARBA" id="ARBA00004123"/>
    </source>
</evidence>
<comment type="caution">
    <text evidence="7">The sequence shown here is derived from an EMBL/GenBank/DDBJ whole genome shotgun (WGS) entry which is preliminary data.</text>
</comment>
<dbReference type="PANTHER" id="PTHR36884">
    <property type="entry name" value="FIP1[III]-LIKE PROTEIN"/>
    <property type="match status" value="1"/>
</dbReference>
<gene>
    <name evidence="7" type="ORF">PVL29_014572</name>
</gene>
<feature type="compositionally biased region" description="Basic and acidic residues" evidence="5">
    <location>
        <begin position="1226"/>
        <end position="1242"/>
    </location>
</feature>
<feature type="compositionally biased region" description="Basic and acidic residues" evidence="5">
    <location>
        <begin position="947"/>
        <end position="1017"/>
    </location>
</feature>
<feature type="region of interest" description="Disordered" evidence="5">
    <location>
        <begin position="520"/>
        <end position="742"/>
    </location>
</feature>
<dbReference type="EMBL" id="JARBHA010000011">
    <property type="protein sequence ID" value="KAJ9688983.1"/>
    <property type="molecule type" value="Genomic_DNA"/>
</dbReference>
<evidence type="ECO:0000256" key="5">
    <source>
        <dbReference type="SAM" id="MobiDB-lite"/>
    </source>
</evidence>
<proteinExistence type="inferred from homology"/>
<feature type="domain" description="Pre-mRNA polyadenylation factor Fip1" evidence="6">
    <location>
        <begin position="420"/>
        <end position="462"/>
    </location>
</feature>
<feature type="compositionally biased region" description="Basic and acidic residues" evidence="5">
    <location>
        <begin position="132"/>
        <end position="149"/>
    </location>
</feature>
<feature type="compositionally biased region" description="Basic and acidic residues" evidence="5">
    <location>
        <begin position="208"/>
        <end position="221"/>
    </location>
</feature>
<evidence type="ECO:0000256" key="2">
    <source>
        <dbReference type="ARBA" id="ARBA00007459"/>
    </source>
</evidence>
<feature type="compositionally biased region" description="Basic and acidic residues" evidence="5">
    <location>
        <begin position="699"/>
        <end position="711"/>
    </location>
</feature>
<feature type="compositionally biased region" description="Basic and acidic residues" evidence="5">
    <location>
        <begin position="1328"/>
        <end position="1348"/>
    </location>
</feature>
<dbReference type="Pfam" id="PF05182">
    <property type="entry name" value="Fip1"/>
    <property type="match status" value="1"/>
</dbReference>
<feature type="region of interest" description="Disordered" evidence="5">
    <location>
        <begin position="1"/>
        <end position="163"/>
    </location>
</feature>
<protein>
    <recommendedName>
        <fullName evidence="6">Pre-mRNA polyadenylation factor Fip1 domain-containing protein</fullName>
    </recommendedName>
</protein>
<feature type="compositionally biased region" description="Basic and acidic residues" evidence="5">
    <location>
        <begin position="586"/>
        <end position="596"/>
    </location>
</feature>
<dbReference type="Proteomes" id="UP001168098">
    <property type="component" value="Unassembled WGS sequence"/>
</dbReference>
<feature type="compositionally biased region" description="Basic and acidic residues" evidence="5">
    <location>
        <begin position="853"/>
        <end position="879"/>
    </location>
</feature>
<feature type="compositionally biased region" description="Basic and acidic residues" evidence="5">
    <location>
        <begin position="1024"/>
        <end position="1218"/>
    </location>
</feature>
<dbReference type="GO" id="GO:0016607">
    <property type="term" value="C:nuclear speck"/>
    <property type="evidence" value="ECO:0007669"/>
    <property type="project" value="TreeGrafter"/>
</dbReference>
<dbReference type="PANTHER" id="PTHR36884:SF1">
    <property type="entry name" value="FIP1[V]-LIKE PROTEIN"/>
    <property type="match status" value="1"/>
</dbReference>
<feature type="compositionally biased region" description="Basic and acidic residues" evidence="5">
    <location>
        <begin position="898"/>
        <end position="938"/>
    </location>
</feature>
<dbReference type="GO" id="GO:0006397">
    <property type="term" value="P:mRNA processing"/>
    <property type="evidence" value="ECO:0007669"/>
    <property type="project" value="UniProtKB-KW"/>
</dbReference>
<feature type="compositionally biased region" description="Acidic residues" evidence="5">
    <location>
        <begin position="226"/>
        <end position="236"/>
    </location>
</feature>
<feature type="region of interest" description="Disordered" evidence="5">
    <location>
        <begin position="181"/>
        <end position="265"/>
    </location>
</feature>
<feature type="compositionally biased region" description="Polar residues" evidence="5">
    <location>
        <begin position="57"/>
        <end position="71"/>
    </location>
</feature>
<feature type="compositionally biased region" description="Polar residues" evidence="5">
    <location>
        <begin position="1289"/>
        <end position="1304"/>
    </location>
</feature>
<comment type="similarity">
    <text evidence="2">Belongs to the FIP1 family.</text>
</comment>
<evidence type="ECO:0000256" key="4">
    <source>
        <dbReference type="ARBA" id="ARBA00023242"/>
    </source>
</evidence>
<feature type="compositionally biased region" description="Acidic residues" evidence="5">
    <location>
        <begin position="597"/>
        <end position="609"/>
    </location>
</feature>
<sequence>MEDDDEFGDLYTDVLRPFSSSSAPQPHQSSSNPASFNPSIDLNTHSDDEDFLYVAPKSNSTISHKPINQTLVPEPQKPPPELGTAQSRDSGQNFGGGDVLAEQGLGKGGDFVGGSKNWAPDSLELGGSRVLESGDVKLPDGASEDDKSGVDAGRGGGGDKDVDFMEKDVNFDIEEVDGEAGDVGLDPIIPGLSATPAIPSLDAPVEPQNREKPNVVARDDASGQGDDWDSDSEDDLQIVLNDNNHGPMAAERNGVMGSDDEDEDGDPLVIVADGDQTHPPLEEQEWGEDTAVDGERKEGADAAKVNGAIAGPPKIGYSSHGYHPFHSQFKYVRPGAAPIPGAAAVVPGGTPGQVRPLANIGPVAGRGRGDWRPAGIKSAPPMQKNFHSGFGAPAWGGNMAGRGFGGGLEFTLPSHKTIFDVDIDSFEEKPWRHPGVDISDFFNFGFNEESWKQYCKQLEQLRLEATMQSKIRVYESGRTEQEYDPDLPPELAAAVGIHDASAENANLGKADVGPSDLAKASARVRPPIPTGRAIQVEGGCGERLPSVDTRPPRVRDSDAIIEITLQGSLDDDSPTGNGAPEPPDNDLPREDLRGGNEVEDDAAQEDTEYFDSFSTTYSGRNRELAGRSAPFMNSLRDDMPGGDGILPFPPEAPVQYRPGSRGQDPVHPGGNFGTPHEDRRLRGRAHGRSPHMTPIQSTRDNRFLDSQKEESVESMDVKGMTSSPVRVAPPREPSVENKDAVHDEIELADGVEREELASDIIVTTDTSKVGNSVQSGKKQKLSSRVEQPPPQELDGGIVLADGTSGMEREELTSNTMTSTDALKDENLISFGKKQKLSSRVEQPPPQELDGDEDLKATRSSENSKARSESSRDLQKWHDGVEEEVIEDGSSVRMGNSKRHLDEDEQSFRRKDRDGRQEMERSRMVVKGREDTYPHRDWDSIPNHHSHVKTDSFDRRKERDSSDGGWQRRDDDLHSRRIRPEDARKQERGDEMGSRHRSKVRESERSNKDELLHSRKLLDNGSWRGHQDKDMGSRHRERDDNLKSRYGNLDDLHGKRRKDEEYLRRDHAEKEEILHSHRESSSHRKRERDDVLDQRKRDDQPRIRDNLDDHHSVRHKDEGWMQRERGERQREREEWHRLRQPHEENLSKREREEGRGAVRSGRGAEDKAWVSHARGKDEYKGSDKDYQFKDTGRRSEQLKRRDRVEDESFSHHRGREDVYARGSQFSNEERRSRQERSSARNDHSANASDHQRVHDKKHKENTRKNKESEGADISTLGPSKRNQEDHNSQRNETVISKGTSEQGNGEQEILVHRQSRKHREDASSDDEQQDSKRGRSKLERWTSHKERDYNLNIKPSSSIKVKEIERNNSGGSPLTGKFPDESAKTVEAVDSQHHVEEKDAGDLEIKDADMKPVEDRHLDTVAKLKKRSERFKLPMPSEKEAVAVKKVGSEALPPAPTETPADSEIKQERPARKRRWVGN</sequence>
<evidence type="ECO:0000313" key="8">
    <source>
        <dbReference type="Proteomes" id="UP001168098"/>
    </source>
</evidence>
<feature type="compositionally biased region" description="Basic and acidic residues" evidence="5">
    <location>
        <begin position="733"/>
        <end position="742"/>
    </location>
</feature>
<dbReference type="InterPro" id="IPR044976">
    <property type="entry name" value="FIPS5/FIPS3-like"/>
</dbReference>
<evidence type="ECO:0000259" key="6">
    <source>
        <dbReference type="Pfam" id="PF05182"/>
    </source>
</evidence>
<feature type="region of interest" description="Disordered" evidence="5">
    <location>
        <begin position="761"/>
        <end position="1381"/>
    </location>
</feature>
<accession>A0AA38ZH61</accession>
<dbReference type="InterPro" id="IPR007854">
    <property type="entry name" value="Fip1_dom"/>
</dbReference>
<evidence type="ECO:0000313" key="7">
    <source>
        <dbReference type="EMBL" id="KAJ9688983.1"/>
    </source>
</evidence>
<evidence type="ECO:0000256" key="3">
    <source>
        <dbReference type="ARBA" id="ARBA00022664"/>
    </source>
</evidence>